<sequence>MDHTDNVNPPWGALPVEQYIILSNQPLTHSHQHLTILTKTRQRKWDPSSPLSVSEQRARLVSDYIQADALPAEMLSDPPTRVPTAEEVRTILEPWRAPKLRRIAERLLACGGRPADFLFLRTHYAGGAADDAKLRAWLDADPPAGLDLAREDEWWTVLDDAALFGHLGDDWIGVYEILPELAAPTPERAFTEDMVQSAREIVDLSHDPDDVYDEDYEEAIQKEAWGYSTFRGSL</sequence>
<gene>
    <name evidence="1" type="ORF">MFIFM68171_07963</name>
</gene>
<keyword evidence="2" id="KW-1185">Reference proteome</keyword>
<accession>A0ABQ0GIZ8</accession>
<organism evidence="1 2">
    <name type="scientific">Madurella fahalii</name>
    <dbReference type="NCBI Taxonomy" id="1157608"/>
    <lineage>
        <taxon>Eukaryota</taxon>
        <taxon>Fungi</taxon>
        <taxon>Dikarya</taxon>
        <taxon>Ascomycota</taxon>
        <taxon>Pezizomycotina</taxon>
        <taxon>Sordariomycetes</taxon>
        <taxon>Sordariomycetidae</taxon>
        <taxon>Sordariales</taxon>
        <taxon>Sordariales incertae sedis</taxon>
        <taxon>Madurella</taxon>
    </lineage>
</organism>
<comment type="caution">
    <text evidence="1">The sequence shown here is derived from an EMBL/GenBank/DDBJ whole genome shotgun (WGS) entry which is preliminary data.</text>
</comment>
<dbReference type="RefSeq" id="XP_070919484.1">
    <property type="nucleotide sequence ID" value="XM_071063383.1"/>
</dbReference>
<reference evidence="1 2" key="1">
    <citation type="submission" date="2024-09" db="EMBL/GenBank/DDBJ databases">
        <title>Itraconazole resistance in Madurella fahalii resulting from another homologue of gene encoding cytochrome P450 14-alpha sterol demethylase (CYP51).</title>
        <authorList>
            <person name="Yoshioka I."/>
            <person name="Fahal A.H."/>
            <person name="Kaneko S."/>
            <person name="Yaguchi T."/>
        </authorList>
    </citation>
    <scope>NUCLEOTIDE SEQUENCE [LARGE SCALE GENOMIC DNA]</scope>
    <source>
        <strain evidence="1 2">IFM 68171</strain>
    </source>
</reference>
<evidence type="ECO:0000313" key="1">
    <source>
        <dbReference type="EMBL" id="GAB1317753.1"/>
    </source>
</evidence>
<name>A0ABQ0GIZ8_9PEZI</name>
<dbReference type="EMBL" id="BAAFSV010000004">
    <property type="protein sequence ID" value="GAB1317753.1"/>
    <property type="molecule type" value="Genomic_DNA"/>
</dbReference>
<evidence type="ECO:0000313" key="2">
    <source>
        <dbReference type="Proteomes" id="UP001628179"/>
    </source>
</evidence>
<protein>
    <submittedName>
        <fullName evidence="1">Uncharacterized protein</fullName>
    </submittedName>
</protein>
<dbReference type="Proteomes" id="UP001628179">
    <property type="component" value="Unassembled WGS sequence"/>
</dbReference>
<dbReference type="GeneID" id="98178706"/>
<proteinExistence type="predicted"/>